<feature type="domain" description="Single Cache" evidence="7">
    <location>
        <begin position="25"/>
        <end position="109"/>
    </location>
</feature>
<evidence type="ECO:0000259" key="7">
    <source>
        <dbReference type="SMART" id="SM01049"/>
    </source>
</evidence>
<dbReference type="RefSeq" id="WP_341411802.1">
    <property type="nucleotide sequence ID" value="NZ_JBBUTH010000009.1"/>
</dbReference>
<dbReference type="EMBL" id="JBBUTH010000009">
    <property type="protein sequence ID" value="MEK8052085.1"/>
    <property type="molecule type" value="Genomic_DNA"/>
</dbReference>
<keyword evidence="5" id="KW-0472">Membrane</keyword>
<evidence type="ECO:0000256" key="6">
    <source>
        <dbReference type="SAM" id="SignalP"/>
    </source>
</evidence>
<keyword evidence="2" id="KW-1003">Cell membrane</keyword>
<proteinExistence type="predicted"/>
<evidence type="ECO:0000256" key="3">
    <source>
        <dbReference type="ARBA" id="ARBA00022692"/>
    </source>
</evidence>
<evidence type="ECO:0000313" key="9">
    <source>
        <dbReference type="Proteomes" id="UP001365405"/>
    </source>
</evidence>
<dbReference type="SMART" id="SM01049">
    <property type="entry name" value="Cache_2"/>
    <property type="match status" value="1"/>
</dbReference>
<name>A0ABU9CLN9_9BURK</name>
<protein>
    <submittedName>
        <fullName evidence="8">Cache domain-containing protein</fullName>
    </submittedName>
</protein>
<evidence type="ECO:0000256" key="5">
    <source>
        <dbReference type="ARBA" id="ARBA00023136"/>
    </source>
</evidence>
<feature type="signal peptide" evidence="6">
    <location>
        <begin position="1"/>
        <end position="26"/>
    </location>
</feature>
<comment type="subcellular location">
    <subcellularLocation>
        <location evidence="1">Cell membrane</location>
        <topology evidence="1">Multi-pass membrane protein</topology>
    </subcellularLocation>
</comment>
<feature type="chain" id="PRO_5046284261" evidence="6">
    <location>
        <begin position="27"/>
        <end position="156"/>
    </location>
</feature>
<keyword evidence="3" id="KW-0812">Transmembrane</keyword>
<accession>A0ABU9CLN9</accession>
<evidence type="ECO:0000256" key="1">
    <source>
        <dbReference type="ARBA" id="ARBA00004651"/>
    </source>
</evidence>
<keyword evidence="6" id="KW-0732">Signal</keyword>
<evidence type="ECO:0000313" key="8">
    <source>
        <dbReference type="EMBL" id="MEK8052085.1"/>
    </source>
</evidence>
<dbReference type="Proteomes" id="UP001365405">
    <property type="component" value="Unassembled WGS sequence"/>
</dbReference>
<dbReference type="InterPro" id="IPR033480">
    <property type="entry name" value="sCache_2"/>
</dbReference>
<gene>
    <name evidence="8" type="ORF">AACH10_17670</name>
</gene>
<organism evidence="8 9">
    <name type="scientific">Pseudaquabacterium inlustre</name>
    <dbReference type="NCBI Taxonomy" id="2984192"/>
    <lineage>
        <taxon>Bacteria</taxon>
        <taxon>Pseudomonadati</taxon>
        <taxon>Pseudomonadota</taxon>
        <taxon>Betaproteobacteria</taxon>
        <taxon>Burkholderiales</taxon>
        <taxon>Sphaerotilaceae</taxon>
        <taxon>Pseudaquabacterium</taxon>
    </lineage>
</organism>
<comment type="caution">
    <text evidence="8">The sequence shown here is derived from an EMBL/GenBank/DDBJ whole genome shotgun (WGS) entry which is preliminary data.</text>
</comment>
<evidence type="ECO:0000256" key="4">
    <source>
        <dbReference type="ARBA" id="ARBA00022989"/>
    </source>
</evidence>
<dbReference type="PROSITE" id="PS51257">
    <property type="entry name" value="PROKAR_LIPOPROTEIN"/>
    <property type="match status" value="1"/>
</dbReference>
<sequence length="156" mass="16838">MPRFPSVPSLAALGLAAVFSCTGALAQVKHGSKDEAQAMVKKAVAHYKSAGKDKALADFNQKGGAFTDRDLYVYTADMSGKCTSHGANEKLVGRDLLQLKDADGKAFVTEILEKGKTGKGGWTDYKWPNPVSKEIEAKTTYCEPHDNQMFCVGAYK</sequence>
<keyword evidence="9" id="KW-1185">Reference proteome</keyword>
<keyword evidence="4" id="KW-1133">Transmembrane helix</keyword>
<dbReference type="Gene3D" id="3.30.450.20">
    <property type="entry name" value="PAS domain"/>
    <property type="match status" value="1"/>
</dbReference>
<dbReference type="Pfam" id="PF17200">
    <property type="entry name" value="sCache_2"/>
    <property type="match status" value="1"/>
</dbReference>
<evidence type="ECO:0000256" key="2">
    <source>
        <dbReference type="ARBA" id="ARBA00022475"/>
    </source>
</evidence>
<reference evidence="8 9" key="1">
    <citation type="submission" date="2024-04" db="EMBL/GenBank/DDBJ databases">
        <title>Novel species of the genus Ideonella isolated from streams.</title>
        <authorList>
            <person name="Lu H."/>
        </authorList>
    </citation>
    <scope>NUCLEOTIDE SEQUENCE [LARGE SCALE GENOMIC DNA]</scope>
    <source>
        <strain evidence="8 9">DXS22W</strain>
    </source>
</reference>